<dbReference type="AlphaFoldDB" id="A0A2T6ZAH6"/>
<evidence type="ECO:0000256" key="1">
    <source>
        <dbReference type="SAM" id="MobiDB-lite"/>
    </source>
</evidence>
<feature type="compositionally biased region" description="Basic and acidic residues" evidence="1">
    <location>
        <begin position="9"/>
        <end position="18"/>
    </location>
</feature>
<evidence type="ECO:0000313" key="2">
    <source>
        <dbReference type="EMBL" id="PUU72485.1"/>
    </source>
</evidence>
<dbReference type="EMBL" id="NESQ01000528">
    <property type="protein sequence ID" value="PUU72485.1"/>
    <property type="molecule type" value="Genomic_DNA"/>
</dbReference>
<comment type="caution">
    <text evidence="2">The sequence shown here is derived from an EMBL/GenBank/DDBJ whole genome shotgun (WGS) entry which is preliminary data.</text>
</comment>
<sequence>MLEQSLPKENGRKEERHNTTQGLPHIHPNLTVTQSITHPSTLDMRRLGAGGFALLWGTVSPAAQNRW</sequence>
<gene>
    <name evidence="2" type="ORF">B9Z19DRAFT_1097184</name>
</gene>
<evidence type="ECO:0000313" key="3">
    <source>
        <dbReference type="Proteomes" id="UP000244722"/>
    </source>
</evidence>
<accession>A0A2T6ZAH6</accession>
<organism evidence="2 3">
    <name type="scientific">Tuber borchii</name>
    <name type="common">White truffle</name>
    <dbReference type="NCBI Taxonomy" id="42251"/>
    <lineage>
        <taxon>Eukaryota</taxon>
        <taxon>Fungi</taxon>
        <taxon>Dikarya</taxon>
        <taxon>Ascomycota</taxon>
        <taxon>Pezizomycotina</taxon>
        <taxon>Pezizomycetes</taxon>
        <taxon>Pezizales</taxon>
        <taxon>Tuberaceae</taxon>
        <taxon>Tuber</taxon>
    </lineage>
</organism>
<keyword evidence="3" id="KW-1185">Reference proteome</keyword>
<name>A0A2T6ZAH6_TUBBO</name>
<protein>
    <submittedName>
        <fullName evidence="2">Uncharacterized protein</fullName>
    </submittedName>
</protein>
<feature type="region of interest" description="Disordered" evidence="1">
    <location>
        <begin position="1"/>
        <end position="31"/>
    </location>
</feature>
<proteinExistence type="predicted"/>
<reference evidence="2 3" key="1">
    <citation type="submission" date="2017-04" db="EMBL/GenBank/DDBJ databases">
        <title>Draft genome sequence of Tuber borchii Vittad., a whitish edible truffle.</title>
        <authorList>
            <consortium name="DOE Joint Genome Institute"/>
            <person name="Murat C."/>
            <person name="Kuo A."/>
            <person name="Barry K.W."/>
            <person name="Clum A."/>
            <person name="Dockter R.B."/>
            <person name="Fauchery L."/>
            <person name="Iotti M."/>
            <person name="Kohler A."/>
            <person name="Labutti K."/>
            <person name="Lindquist E.A."/>
            <person name="Lipzen A."/>
            <person name="Ohm R.A."/>
            <person name="Wang M."/>
            <person name="Grigoriev I.V."/>
            <person name="Zambonelli A."/>
            <person name="Martin F.M."/>
        </authorList>
    </citation>
    <scope>NUCLEOTIDE SEQUENCE [LARGE SCALE GENOMIC DNA]</scope>
    <source>
        <strain evidence="2 3">Tbo3840</strain>
    </source>
</reference>
<dbReference type="Proteomes" id="UP000244722">
    <property type="component" value="Unassembled WGS sequence"/>
</dbReference>